<gene>
    <name evidence="1" type="ORF">B5766_05295</name>
</gene>
<dbReference type="AlphaFoldDB" id="A0A2A6FRH6"/>
<accession>A0A2A6FRH6</accession>
<reference evidence="2" key="1">
    <citation type="submission" date="2017-03" db="EMBL/GenBank/DDBJ databases">
        <authorList>
            <person name="Lund M.B."/>
        </authorList>
    </citation>
    <scope>NUCLEOTIDE SEQUENCE [LARGE SCALE GENOMIC DNA]</scope>
</reference>
<evidence type="ECO:0000313" key="1">
    <source>
        <dbReference type="EMBL" id="PDQ35484.1"/>
    </source>
</evidence>
<sequence length="758" mass="85630">MGLKQDIVLVNEFSTPYKQNGQQKGSRGGTPGSYVLRYMARQGATESLAPIRKQRQDAFIERYMAREQATESLDIGSIPQLKHTMRKAQGRGGVAFGYGQVSLSDEALKAASSDVQALFEAGHTVMKTVLSFDEEYLRKHKLIPDAFVAKRKGDYRSKLDQMKLRLAIMNGLDRMGQMYYDKLRYVAVIQVDTMHVHCHLAMVDAGLGQRSARAKDGSQRGKIHDRAKTVLRRGIDSWLDEKKHLKHLSSAVGYERRNVTTFVKRWAHQQMLREALPQFLLACLPADRRMWRYSGNAKAMRKPNRIVREIVKEVLAMPGSPYPEAMARVQKYANHRRKNEGLSKKDWERLVEQGRERIIERGVNGVYALLRALPADALQIKTPMLEVMSLDYEDMAAKVAAGHSALTVQSPGTKTKSDDDLVGFGFRLRSYSSRLEHHTERRQHFHAQAKTWEAANAAGAASVGSKAMYRLYLGEEQYHARVAAKYRELLNFLPASAQWRPWVEEVTEYGEKLLSMASLRKDQSLRKMKDPREAERRGLEIYGQNGGALMAVGDKESLTELDRRIAAMRQRHARRVDELGMKLASAGLKLIAAEAEEKPGEQLKVVPGAEFSFEQVKALDLHHMRFDFAQDVEVGQRGRTAFVEWSRNRAQALHEALKYLESTGQTGAITTLPVSDIEQMGKLANTYEQGAVTLPSEVKALVRRREVVRRSKTVQLGVKLQQELRERIAEEAKAAAVELEQALEPAERDPQDTNGIIN</sequence>
<dbReference type="EMBL" id="NAEP01000032">
    <property type="protein sequence ID" value="PDQ35484.1"/>
    <property type="molecule type" value="Genomic_DNA"/>
</dbReference>
<dbReference type="InterPro" id="IPR041073">
    <property type="entry name" value="MobL"/>
</dbReference>
<dbReference type="Pfam" id="PF18555">
    <property type="entry name" value="MobL"/>
    <property type="match status" value="1"/>
</dbReference>
<proteinExistence type="predicted"/>
<organism evidence="1 2">
    <name type="scientific">Candidatus Lumbricidiphila eiseniae</name>
    <dbReference type="NCBI Taxonomy" id="1969409"/>
    <lineage>
        <taxon>Bacteria</taxon>
        <taxon>Bacillati</taxon>
        <taxon>Actinomycetota</taxon>
        <taxon>Actinomycetes</taxon>
        <taxon>Micrococcales</taxon>
        <taxon>Microbacteriaceae</taxon>
        <taxon>Candidatus Lumbricidiphila</taxon>
    </lineage>
</organism>
<comment type="caution">
    <text evidence="1">The sequence shown here is derived from an EMBL/GenBank/DDBJ whole genome shotgun (WGS) entry which is preliminary data.</text>
</comment>
<dbReference type="Proteomes" id="UP000219994">
    <property type="component" value="Unassembled WGS sequence"/>
</dbReference>
<evidence type="ECO:0000313" key="2">
    <source>
        <dbReference type="Proteomes" id="UP000219994"/>
    </source>
</evidence>
<name>A0A2A6FRH6_9MICO</name>
<protein>
    <submittedName>
        <fullName evidence="1">Uncharacterized protein</fullName>
    </submittedName>
</protein>